<evidence type="ECO:0000313" key="5">
    <source>
        <dbReference type="Proteomes" id="UP000274350"/>
    </source>
</evidence>
<dbReference type="Proteomes" id="UP000274350">
    <property type="component" value="Chromosome"/>
</dbReference>
<evidence type="ECO:0000313" key="4">
    <source>
        <dbReference type="EMBL" id="QJQ04536.1"/>
    </source>
</evidence>
<gene>
    <name evidence="4" type="ORF">EJG51_000260</name>
</gene>
<feature type="chain" id="PRO_5026975219" description="DUF4398 domain-containing protein" evidence="3">
    <location>
        <begin position="23"/>
        <end position="140"/>
    </location>
</feature>
<dbReference type="EMBL" id="CP051152">
    <property type="protein sequence ID" value="QJQ04536.1"/>
    <property type="molecule type" value="Genomic_DNA"/>
</dbReference>
<feature type="compositionally biased region" description="Basic and acidic residues" evidence="2">
    <location>
        <begin position="126"/>
        <end position="140"/>
    </location>
</feature>
<dbReference type="AlphaFoldDB" id="A0A6M3ZZI7"/>
<feature type="region of interest" description="Disordered" evidence="2">
    <location>
        <begin position="108"/>
        <end position="140"/>
    </location>
</feature>
<proteinExistence type="predicted"/>
<organism evidence="4 5">
    <name type="scientific">Undibacterium piscinae</name>
    <dbReference type="NCBI Taxonomy" id="2495591"/>
    <lineage>
        <taxon>Bacteria</taxon>
        <taxon>Pseudomonadati</taxon>
        <taxon>Pseudomonadota</taxon>
        <taxon>Betaproteobacteria</taxon>
        <taxon>Burkholderiales</taxon>
        <taxon>Oxalobacteraceae</taxon>
        <taxon>Undibacterium</taxon>
    </lineage>
</organism>
<dbReference type="KEGG" id="upi:EJG51_000260"/>
<protein>
    <recommendedName>
        <fullName evidence="6">DUF4398 domain-containing protein</fullName>
    </recommendedName>
</protein>
<evidence type="ECO:0008006" key="6">
    <source>
        <dbReference type="Google" id="ProtNLM"/>
    </source>
</evidence>
<sequence length="140" mass="15117">MSKFVKIIATLALLASPLMSQAAPATDPIVQGRTEINAAEKAKSAEVKVARKEYREAKAKAKSELAAEKKENAAKAKAAAAEGKDPLVVKRELDAQSSAAYKEKVKAADEKLGAMKKTSKSKMKEKKVEASEKMEKELKK</sequence>
<reference evidence="4 5" key="1">
    <citation type="journal article" date="2019" name="Int. J. Syst. Evol. Microbiol.">
        <title>Undibacterium piscinae sp. nov., isolated from Korean shiner intestine.</title>
        <authorList>
            <person name="Lee S.Y."/>
            <person name="Kang W."/>
            <person name="Kim P.S."/>
            <person name="Kim H.S."/>
            <person name="Sung H."/>
            <person name="Shin N.R."/>
            <person name="Whon T.W."/>
            <person name="Yun J.H."/>
            <person name="Lee J.Y."/>
            <person name="Lee J.Y."/>
            <person name="Jung M.J."/>
            <person name="Jeong Y.S."/>
            <person name="Tak E.J."/>
            <person name="Han J.E."/>
            <person name="Hyun D.W."/>
            <person name="Kang M.S."/>
            <person name="Lee K.E."/>
            <person name="Lee B.H."/>
            <person name="Bae J.W."/>
        </authorList>
    </citation>
    <scope>NUCLEOTIDE SEQUENCE [LARGE SCALE GENOMIC DNA]</scope>
    <source>
        <strain evidence="4 5">S11R28</strain>
    </source>
</reference>
<accession>A0A6M3ZZI7</accession>
<keyword evidence="1" id="KW-0175">Coiled coil</keyword>
<keyword evidence="3" id="KW-0732">Signal</keyword>
<feature type="signal peptide" evidence="3">
    <location>
        <begin position="1"/>
        <end position="22"/>
    </location>
</feature>
<evidence type="ECO:0000256" key="1">
    <source>
        <dbReference type="SAM" id="Coils"/>
    </source>
</evidence>
<feature type="coiled-coil region" evidence="1">
    <location>
        <begin position="40"/>
        <end position="71"/>
    </location>
</feature>
<evidence type="ECO:0000256" key="2">
    <source>
        <dbReference type="SAM" id="MobiDB-lite"/>
    </source>
</evidence>
<name>A0A6M3ZZI7_9BURK</name>
<keyword evidence="5" id="KW-1185">Reference proteome</keyword>
<evidence type="ECO:0000256" key="3">
    <source>
        <dbReference type="SAM" id="SignalP"/>
    </source>
</evidence>